<dbReference type="EMBL" id="AJIL01000233">
    <property type="protein sequence ID" value="KNE90855.1"/>
    <property type="molecule type" value="Genomic_DNA"/>
</dbReference>
<keyword evidence="4" id="KW-1185">Reference proteome</keyword>
<sequence>MYSCLGPRLIIIPVGLWMTWNASVHATWPETSSRPPRPWAIVNADDTSNLGRAPPQEHQSNPALMSTLPSANPCSGVRPAHMTGRTLMFDFFGKEEKQAPSPVSTNLALAIQPEPIPGRLVVTDVPGKACGPRDAISGPSTDLCLTTPPSQVARVISDRIDSASFNSYQIGVAAADPLTTQSLGSTPVACNDAGKTVNYAPSTSNHPDSISPLINNHPTTIPPPLHHQELESESKLRHQRRPINDPWDHQTPEGHNSSVDTKSGQETFPVSWFTERGLNPWSMFPRRDRDRAPDQQQRFNANTEPSPLPREMNPAVSQGFSENKEITLDGSSSKRPIFLSHHGPSDANTDIQSRPAKRRGHSQLLTESRIQSLSTQTVIQSELEEPSASMKQTLSEIIQFDLSSLHDPMYKQPIHQTRVVKMTEIIGSFCPGDQLKIPIMEPLQVRLFFRSYSMKLYWGLNCVDTDPSQPEFLERSKYGENPQRNIHNLVLAHIAAHQDDWFKFWKERTKIDFEKIFLHQASPHNYRISSRNFVLLLSHIDMIGTILENYCLKSSEGLPDCGAKLLQEAAELFKAGVNLIRPFPAQRFKIPLLQDQHISTDAENNKDYYEEALEWVWTWVQNFILQSEEDQLWKILHPAAGLQTNRSDRMFFRDVFTYTIVQRTEKLRSYLH</sequence>
<feature type="compositionally biased region" description="Polar residues" evidence="1">
    <location>
        <begin position="253"/>
        <end position="264"/>
    </location>
</feature>
<comment type="caution">
    <text evidence="3">The sequence shown here is derived from an EMBL/GenBank/DDBJ whole genome shotgun (WGS) entry which is preliminary data.</text>
</comment>
<evidence type="ECO:0000256" key="1">
    <source>
        <dbReference type="SAM" id="MobiDB-lite"/>
    </source>
</evidence>
<feature type="signal peptide" evidence="2">
    <location>
        <begin position="1"/>
        <end position="26"/>
    </location>
</feature>
<feature type="compositionally biased region" description="Basic and acidic residues" evidence="1">
    <location>
        <begin position="226"/>
        <end position="252"/>
    </location>
</feature>
<evidence type="ECO:0000313" key="3">
    <source>
        <dbReference type="EMBL" id="KNE90855.1"/>
    </source>
</evidence>
<dbReference type="Proteomes" id="UP000054564">
    <property type="component" value="Unassembled WGS sequence"/>
</dbReference>
<organism evidence="3 4">
    <name type="scientific">Puccinia striiformis f. sp. tritici PST-78</name>
    <dbReference type="NCBI Taxonomy" id="1165861"/>
    <lineage>
        <taxon>Eukaryota</taxon>
        <taxon>Fungi</taxon>
        <taxon>Dikarya</taxon>
        <taxon>Basidiomycota</taxon>
        <taxon>Pucciniomycotina</taxon>
        <taxon>Pucciniomycetes</taxon>
        <taxon>Pucciniales</taxon>
        <taxon>Pucciniaceae</taxon>
        <taxon>Puccinia</taxon>
    </lineage>
</organism>
<reference evidence="4" key="1">
    <citation type="submission" date="2014-03" db="EMBL/GenBank/DDBJ databases">
        <title>The Genome Sequence of Puccinia striiformis f. sp. tritici PST-78.</title>
        <authorList>
            <consortium name="The Broad Institute Genome Sequencing Platform"/>
            <person name="Cuomo C."/>
            <person name="Hulbert S."/>
            <person name="Chen X."/>
            <person name="Walker B."/>
            <person name="Young S.K."/>
            <person name="Zeng Q."/>
            <person name="Gargeya S."/>
            <person name="Fitzgerald M."/>
            <person name="Haas B."/>
            <person name="Abouelleil A."/>
            <person name="Alvarado L."/>
            <person name="Arachchi H.M."/>
            <person name="Berlin A.M."/>
            <person name="Chapman S.B."/>
            <person name="Goldberg J."/>
            <person name="Griggs A."/>
            <person name="Gujja S."/>
            <person name="Hansen M."/>
            <person name="Howarth C."/>
            <person name="Imamovic A."/>
            <person name="Larimer J."/>
            <person name="McCowan C."/>
            <person name="Montmayeur A."/>
            <person name="Murphy C."/>
            <person name="Neiman D."/>
            <person name="Pearson M."/>
            <person name="Priest M."/>
            <person name="Roberts A."/>
            <person name="Saif S."/>
            <person name="Shea T."/>
            <person name="Sisk P."/>
            <person name="Sykes S."/>
            <person name="Wortman J."/>
            <person name="Nusbaum C."/>
            <person name="Birren B."/>
        </authorList>
    </citation>
    <scope>NUCLEOTIDE SEQUENCE [LARGE SCALE GENOMIC DNA]</scope>
    <source>
        <strain evidence="4">race PST-78</strain>
    </source>
</reference>
<feature type="region of interest" description="Disordered" evidence="1">
    <location>
        <begin position="279"/>
        <end position="311"/>
    </location>
</feature>
<evidence type="ECO:0000313" key="4">
    <source>
        <dbReference type="Proteomes" id="UP000054564"/>
    </source>
</evidence>
<feature type="region of interest" description="Disordered" evidence="1">
    <location>
        <begin position="199"/>
        <end position="264"/>
    </location>
</feature>
<name>A0A0L0UV06_9BASI</name>
<evidence type="ECO:0000256" key="2">
    <source>
        <dbReference type="SAM" id="SignalP"/>
    </source>
</evidence>
<feature type="chain" id="PRO_5005549080" evidence="2">
    <location>
        <begin position="27"/>
        <end position="672"/>
    </location>
</feature>
<proteinExistence type="predicted"/>
<feature type="compositionally biased region" description="Polar residues" evidence="1">
    <location>
        <begin position="199"/>
        <end position="219"/>
    </location>
</feature>
<dbReference type="AlphaFoldDB" id="A0A0L0UV06"/>
<keyword evidence="2" id="KW-0732">Signal</keyword>
<gene>
    <name evidence="3" type="ORF">PSTG_15721</name>
</gene>
<accession>A0A0L0UV06</accession>
<protein>
    <submittedName>
        <fullName evidence="3">Uncharacterized protein</fullName>
    </submittedName>
</protein>
<feature type="region of interest" description="Disordered" evidence="1">
    <location>
        <begin position="28"/>
        <end position="62"/>
    </location>
</feature>